<evidence type="ECO:0000313" key="2">
    <source>
        <dbReference type="EMBL" id="KAF2258789.1"/>
    </source>
</evidence>
<keyword evidence="3" id="KW-1185">Reference proteome</keyword>
<dbReference type="InterPro" id="IPR036291">
    <property type="entry name" value="NAD(P)-bd_dom_sf"/>
</dbReference>
<dbReference type="Pfam" id="PF00106">
    <property type="entry name" value="adh_short"/>
    <property type="match status" value="1"/>
</dbReference>
<evidence type="ECO:0000256" key="1">
    <source>
        <dbReference type="ARBA" id="ARBA00023002"/>
    </source>
</evidence>
<evidence type="ECO:0000313" key="3">
    <source>
        <dbReference type="Proteomes" id="UP000800093"/>
    </source>
</evidence>
<organism evidence="2 3">
    <name type="scientific">Lojkania enalia</name>
    <dbReference type="NCBI Taxonomy" id="147567"/>
    <lineage>
        <taxon>Eukaryota</taxon>
        <taxon>Fungi</taxon>
        <taxon>Dikarya</taxon>
        <taxon>Ascomycota</taxon>
        <taxon>Pezizomycotina</taxon>
        <taxon>Dothideomycetes</taxon>
        <taxon>Pleosporomycetidae</taxon>
        <taxon>Pleosporales</taxon>
        <taxon>Pleosporales incertae sedis</taxon>
        <taxon>Lojkania</taxon>
    </lineage>
</organism>
<dbReference type="SUPFAM" id="SSF51735">
    <property type="entry name" value="NAD(P)-binding Rossmann-fold domains"/>
    <property type="match status" value="1"/>
</dbReference>
<gene>
    <name evidence="2" type="ORF">CC78DRAFT_504105</name>
</gene>
<comment type="caution">
    <text evidence="2">The sequence shown here is derived from an EMBL/GenBank/DDBJ whole genome shotgun (WGS) entry which is preliminary data.</text>
</comment>
<dbReference type="AlphaFoldDB" id="A0A9P4JX48"/>
<dbReference type="InterPro" id="IPR002347">
    <property type="entry name" value="SDR_fam"/>
</dbReference>
<accession>A0A9P4JX48</accession>
<dbReference type="EMBL" id="ML986740">
    <property type="protein sequence ID" value="KAF2258789.1"/>
    <property type="molecule type" value="Genomic_DNA"/>
</dbReference>
<dbReference type="Gene3D" id="3.40.50.720">
    <property type="entry name" value="NAD(P)-binding Rossmann-like Domain"/>
    <property type="match status" value="1"/>
</dbReference>
<dbReference type="OrthoDB" id="542013at2759"/>
<dbReference type="Proteomes" id="UP000800093">
    <property type="component" value="Unassembled WGS sequence"/>
</dbReference>
<dbReference type="GO" id="GO:0016491">
    <property type="term" value="F:oxidoreductase activity"/>
    <property type="evidence" value="ECO:0007669"/>
    <property type="project" value="UniProtKB-KW"/>
</dbReference>
<dbReference type="PRINTS" id="PR00081">
    <property type="entry name" value="GDHRDH"/>
</dbReference>
<protein>
    <submittedName>
        <fullName evidence="2">NAD(P)-binding protein</fullName>
    </submittedName>
</protein>
<sequence>MSPIFTISPERRASKLHFFYRQLFVTPPPVLPSQKDLTGKVAIVTGANSGLGLETARQLLGLGCKVILAVRDEKKGEMAREDLARSQKLASAGMIEVWKLDLSSYSSILAFVEQVKGLDRLDMAILNAGLWKVTESFSPTGYEETIQVNYLSNVLLTLLLLPIIRDKKVGNEAGHIVVVNSDVASWAKFEERTSKPLLPVFKQKMMKWNDAERYGTSKLLGQIFLSELAKRVPSSAVTISFANCGLCRGSSLSRQFTGIARHILDVIYGLIGRKCDVGARTFVHAVTTLGQETHGQYIEDAKVQPMAPLAYASHHNHVAKTLYEETVRELSFAGVQGIVDEFASH</sequence>
<dbReference type="PANTHER" id="PTHR43157:SF31">
    <property type="entry name" value="PHOSPHATIDYLINOSITOL-GLYCAN BIOSYNTHESIS CLASS F PROTEIN"/>
    <property type="match status" value="1"/>
</dbReference>
<proteinExistence type="predicted"/>
<name>A0A9P4JX48_9PLEO</name>
<keyword evidence="1" id="KW-0560">Oxidoreductase</keyword>
<reference evidence="3" key="1">
    <citation type="journal article" date="2020" name="Stud. Mycol.">
        <title>101 Dothideomycetes genomes: A test case for predicting lifestyles and emergence of pathogens.</title>
        <authorList>
            <person name="Haridas S."/>
            <person name="Albert R."/>
            <person name="Binder M."/>
            <person name="Bloem J."/>
            <person name="LaButti K."/>
            <person name="Salamov A."/>
            <person name="Andreopoulos B."/>
            <person name="Baker S."/>
            <person name="Barry K."/>
            <person name="Bills G."/>
            <person name="Bluhm B."/>
            <person name="Cannon C."/>
            <person name="Castanera R."/>
            <person name="Culley D."/>
            <person name="Daum C."/>
            <person name="Ezra D."/>
            <person name="Gonzalez J."/>
            <person name="Henrissat B."/>
            <person name="Kuo A."/>
            <person name="Liang C."/>
            <person name="Lipzen A."/>
            <person name="Lutzoni F."/>
            <person name="Magnuson J."/>
            <person name="Mondo S."/>
            <person name="Nolan M."/>
            <person name="Ohm R."/>
            <person name="Pangilinan J."/>
            <person name="Park H.-J."/>
            <person name="Ramirez L."/>
            <person name="Alfaro M."/>
            <person name="Sun H."/>
            <person name="Tritt A."/>
            <person name="Yoshinaga Y."/>
            <person name="Zwiers L.-H."/>
            <person name="Turgeon B."/>
            <person name="Goodwin S."/>
            <person name="Spatafora J."/>
            <person name="Crous P."/>
            <person name="Grigoriev I."/>
        </authorList>
    </citation>
    <scope>NUCLEOTIDE SEQUENCE [LARGE SCALE GENOMIC DNA]</scope>
    <source>
        <strain evidence="3">CBS 304.66</strain>
    </source>
</reference>
<dbReference type="PANTHER" id="PTHR43157">
    <property type="entry name" value="PHOSPHATIDYLINOSITOL-GLYCAN BIOSYNTHESIS CLASS F PROTEIN-RELATED"/>
    <property type="match status" value="1"/>
</dbReference>